<dbReference type="PRINTS" id="PR00035">
    <property type="entry name" value="HTHGNTR"/>
</dbReference>
<evidence type="ECO:0000256" key="3">
    <source>
        <dbReference type="ARBA" id="ARBA00023163"/>
    </source>
</evidence>
<dbReference type="InterPro" id="IPR006059">
    <property type="entry name" value="SBP"/>
</dbReference>
<sequence>MEKQNQREQSRMRLNDFIRSLREDIVSGKRQPGEHLPSEKTLSQQYRLSNLTIRKGLDKLVSEGLIAKIPRVGNVVIGSSGSPLVTVKLGTHSSVAAEARLEHLLELFHERFPHIRVQTVPISSESYRQLPDYLTGGIADAVMINYTSFQMLMEKGHGDLLAPLEREKDIYPFLSDGFTYDGALLAQPFIFSPLILCYNRQHFAEKNIPEPDGRWRWTDIIANSTRLSEPGERIGFHCDLLSLHRWPLLLLQTGETFERYGDGRIKLAGTAMMEAIRFCRTLIRELPLLSAGVVTGESEHLLAQGKASMIMTSYFYLNYLREKSLPFDIAPVPHQGMPGTLLLSTGLAINSRSPVKEAAVQLVKFLISHSSQLIIRQHTYSLPARITAAEWSGRETLYRPSRFALFRETIPEFRYFSALRIRASELAAIHQEAKLYWAGLESEEAFCKRVEQMPAPPGQHGSPMDF</sequence>
<dbReference type="RefSeq" id="WP_379287808.1">
    <property type="nucleotide sequence ID" value="NZ_JBHTIU010000030.1"/>
</dbReference>
<keyword evidence="1" id="KW-0805">Transcription regulation</keyword>
<evidence type="ECO:0000256" key="1">
    <source>
        <dbReference type="ARBA" id="ARBA00023015"/>
    </source>
</evidence>
<keyword evidence="3" id="KW-0804">Transcription</keyword>
<dbReference type="SMART" id="SM00345">
    <property type="entry name" value="HTH_GNTR"/>
    <property type="match status" value="1"/>
</dbReference>
<accession>A0ABW3D7K8</accession>
<keyword evidence="2" id="KW-0238">DNA-binding</keyword>
<evidence type="ECO:0000259" key="4">
    <source>
        <dbReference type="PROSITE" id="PS50949"/>
    </source>
</evidence>
<dbReference type="EMBL" id="JBHTIU010000030">
    <property type="protein sequence ID" value="MFD0869438.1"/>
    <property type="molecule type" value="Genomic_DNA"/>
</dbReference>
<dbReference type="SUPFAM" id="SSF46785">
    <property type="entry name" value="Winged helix' DNA-binding domain"/>
    <property type="match status" value="1"/>
</dbReference>
<dbReference type="Pfam" id="PF01547">
    <property type="entry name" value="SBP_bac_1"/>
    <property type="match status" value="1"/>
</dbReference>
<dbReference type="Gene3D" id="3.40.190.10">
    <property type="entry name" value="Periplasmic binding protein-like II"/>
    <property type="match status" value="1"/>
</dbReference>
<dbReference type="PANTHER" id="PTHR43649:SF12">
    <property type="entry name" value="DIACETYLCHITOBIOSE BINDING PROTEIN DASA"/>
    <property type="match status" value="1"/>
</dbReference>
<gene>
    <name evidence="5" type="ORF">ACFQ03_09770</name>
</gene>
<dbReference type="PROSITE" id="PS50949">
    <property type="entry name" value="HTH_GNTR"/>
    <property type="match status" value="1"/>
</dbReference>
<keyword evidence="6" id="KW-1185">Reference proteome</keyword>
<name>A0ABW3D7K8_9BACL</name>
<reference evidence="6" key="1">
    <citation type="journal article" date="2019" name="Int. J. Syst. Evol. Microbiol.">
        <title>The Global Catalogue of Microorganisms (GCM) 10K type strain sequencing project: providing services to taxonomists for standard genome sequencing and annotation.</title>
        <authorList>
            <consortium name="The Broad Institute Genomics Platform"/>
            <consortium name="The Broad Institute Genome Sequencing Center for Infectious Disease"/>
            <person name="Wu L."/>
            <person name="Ma J."/>
        </authorList>
    </citation>
    <scope>NUCLEOTIDE SEQUENCE [LARGE SCALE GENOMIC DNA]</scope>
    <source>
        <strain evidence="6">CCUG 57263</strain>
    </source>
</reference>
<dbReference type="InterPro" id="IPR036388">
    <property type="entry name" value="WH-like_DNA-bd_sf"/>
</dbReference>
<dbReference type="InterPro" id="IPR000524">
    <property type="entry name" value="Tscrpt_reg_HTH_GntR"/>
</dbReference>
<dbReference type="Pfam" id="PF00392">
    <property type="entry name" value="GntR"/>
    <property type="match status" value="1"/>
</dbReference>
<dbReference type="Proteomes" id="UP001597120">
    <property type="component" value="Unassembled WGS sequence"/>
</dbReference>
<protein>
    <submittedName>
        <fullName evidence="5">Extracellular solute-binding protein</fullName>
    </submittedName>
</protein>
<dbReference type="CDD" id="cd07377">
    <property type="entry name" value="WHTH_GntR"/>
    <property type="match status" value="1"/>
</dbReference>
<evidence type="ECO:0000256" key="2">
    <source>
        <dbReference type="ARBA" id="ARBA00023125"/>
    </source>
</evidence>
<dbReference type="InterPro" id="IPR050490">
    <property type="entry name" value="Bact_solute-bd_prot1"/>
</dbReference>
<feature type="domain" description="HTH gntR-type" evidence="4">
    <location>
        <begin position="11"/>
        <end position="79"/>
    </location>
</feature>
<proteinExistence type="predicted"/>
<evidence type="ECO:0000313" key="6">
    <source>
        <dbReference type="Proteomes" id="UP001597120"/>
    </source>
</evidence>
<dbReference type="PANTHER" id="PTHR43649">
    <property type="entry name" value="ARABINOSE-BINDING PROTEIN-RELATED"/>
    <property type="match status" value="1"/>
</dbReference>
<dbReference type="Gene3D" id="1.10.10.10">
    <property type="entry name" value="Winged helix-like DNA-binding domain superfamily/Winged helix DNA-binding domain"/>
    <property type="match status" value="1"/>
</dbReference>
<evidence type="ECO:0000313" key="5">
    <source>
        <dbReference type="EMBL" id="MFD0869438.1"/>
    </source>
</evidence>
<organism evidence="5 6">
    <name type="scientific">Paenibacillus residui</name>
    <dbReference type="NCBI Taxonomy" id="629724"/>
    <lineage>
        <taxon>Bacteria</taxon>
        <taxon>Bacillati</taxon>
        <taxon>Bacillota</taxon>
        <taxon>Bacilli</taxon>
        <taxon>Bacillales</taxon>
        <taxon>Paenibacillaceae</taxon>
        <taxon>Paenibacillus</taxon>
    </lineage>
</organism>
<dbReference type="InterPro" id="IPR036390">
    <property type="entry name" value="WH_DNA-bd_sf"/>
</dbReference>
<dbReference type="SUPFAM" id="SSF53850">
    <property type="entry name" value="Periplasmic binding protein-like II"/>
    <property type="match status" value="1"/>
</dbReference>
<comment type="caution">
    <text evidence="5">The sequence shown here is derived from an EMBL/GenBank/DDBJ whole genome shotgun (WGS) entry which is preliminary data.</text>
</comment>